<feature type="compositionally biased region" description="Low complexity" evidence="1">
    <location>
        <begin position="141"/>
        <end position="159"/>
    </location>
</feature>
<dbReference type="Proteomes" id="UP001059596">
    <property type="component" value="Unassembled WGS sequence"/>
</dbReference>
<evidence type="ECO:0000256" key="2">
    <source>
        <dbReference type="SAM" id="SignalP"/>
    </source>
</evidence>
<comment type="caution">
    <text evidence="3">The sequence shown here is derived from an EMBL/GenBank/DDBJ whole genome shotgun (WGS) entry which is preliminary data.</text>
</comment>
<organism evidence="3 4">
    <name type="scientific">Drosophila gunungcola</name>
    <name type="common">fruit fly</name>
    <dbReference type="NCBI Taxonomy" id="103775"/>
    <lineage>
        <taxon>Eukaryota</taxon>
        <taxon>Metazoa</taxon>
        <taxon>Ecdysozoa</taxon>
        <taxon>Arthropoda</taxon>
        <taxon>Hexapoda</taxon>
        <taxon>Insecta</taxon>
        <taxon>Pterygota</taxon>
        <taxon>Neoptera</taxon>
        <taxon>Endopterygota</taxon>
        <taxon>Diptera</taxon>
        <taxon>Brachycera</taxon>
        <taxon>Muscomorpha</taxon>
        <taxon>Ephydroidea</taxon>
        <taxon>Drosophilidae</taxon>
        <taxon>Drosophila</taxon>
        <taxon>Sophophora</taxon>
    </lineage>
</organism>
<dbReference type="AlphaFoldDB" id="A0A9Q0BRM1"/>
<dbReference type="EMBL" id="JAMKOV010000002">
    <property type="protein sequence ID" value="KAI8042052.1"/>
    <property type="molecule type" value="Genomic_DNA"/>
</dbReference>
<evidence type="ECO:0000313" key="3">
    <source>
        <dbReference type="EMBL" id="KAI8042052.1"/>
    </source>
</evidence>
<accession>A0A9Q0BRM1</accession>
<gene>
    <name evidence="3" type="ORF">M5D96_003352</name>
</gene>
<feature type="region of interest" description="Disordered" evidence="1">
    <location>
        <begin position="58"/>
        <end position="110"/>
    </location>
</feature>
<keyword evidence="4" id="KW-1185">Reference proteome</keyword>
<name>A0A9Q0BRM1_9MUSC</name>
<reference evidence="3" key="1">
    <citation type="journal article" date="2023" name="Genome Biol. Evol.">
        <title>Long-read-based Genome Assembly of Drosophila gunungcola Reveals Fewer Chemosensory Genes in Flower-breeding Species.</title>
        <authorList>
            <person name="Negi A."/>
            <person name="Liao B.Y."/>
            <person name="Yeh S.D."/>
        </authorList>
    </citation>
    <scope>NUCLEOTIDE SEQUENCE</scope>
    <source>
        <strain evidence="3">Sukarami</strain>
    </source>
</reference>
<feature type="chain" id="PRO_5040480531" evidence="2">
    <location>
        <begin position="31"/>
        <end position="250"/>
    </location>
</feature>
<feature type="compositionally biased region" description="Pro residues" evidence="1">
    <location>
        <begin position="63"/>
        <end position="76"/>
    </location>
</feature>
<feature type="compositionally biased region" description="Basic and acidic residues" evidence="1">
    <location>
        <begin position="198"/>
        <end position="207"/>
    </location>
</feature>
<feature type="region of interest" description="Disordered" evidence="1">
    <location>
        <begin position="141"/>
        <end position="221"/>
    </location>
</feature>
<sequence length="250" mass="27082">MMHIRLHLVRFMYINLLLSCCFWLYDNVAAADAQTPSNKGVGTGTGTQTTDAAGQTLINPEIPATPPKPEPPPPPLHEGEVVPTPDKGVPTYTSPESESRPKSGDTSVPVEVEQPALSSAHRANSHSEYFSEFDLAADDAASSSTAQVPNNQLNNNNRNSAGKVHSFSESQQLEQPNELGEGREEEPQSPELPQQPKKPAEERRGRPVPEPNAISIPIHSNPAQLQLQQKLQTPAPAITHALSCHNAFCR</sequence>
<evidence type="ECO:0000256" key="1">
    <source>
        <dbReference type="SAM" id="MobiDB-lite"/>
    </source>
</evidence>
<evidence type="ECO:0000313" key="4">
    <source>
        <dbReference type="Proteomes" id="UP001059596"/>
    </source>
</evidence>
<proteinExistence type="predicted"/>
<keyword evidence="2" id="KW-0732">Signal</keyword>
<feature type="signal peptide" evidence="2">
    <location>
        <begin position="1"/>
        <end position="30"/>
    </location>
</feature>
<protein>
    <submittedName>
        <fullName evidence="3">Uncharacterized protein</fullName>
    </submittedName>
</protein>